<evidence type="ECO:0000313" key="2">
    <source>
        <dbReference type="EMBL" id="SAL67733.1"/>
    </source>
</evidence>
<keyword evidence="1" id="KW-1133">Transmembrane helix</keyword>
<protein>
    <submittedName>
        <fullName evidence="2">Uncharacterized protein</fullName>
    </submittedName>
</protein>
<feature type="transmembrane region" description="Helical" evidence="1">
    <location>
        <begin position="6"/>
        <end position="28"/>
    </location>
</feature>
<dbReference type="AlphaFoldDB" id="A0A158JH02"/>
<reference evidence="3" key="1">
    <citation type="submission" date="2016-01" db="EMBL/GenBank/DDBJ databases">
        <authorList>
            <person name="Peeters C."/>
        </authorList>
    </citation>
    <scope>NUCLEOTIDE SEQUENCE [LARGE SCALE GENOMIC DNA]</scope>
</reference>
<gene>
    <name evidence="2" type="ORF">AWB70_06574</name>
</gene>
<proteinExistence type="predicted"/>
<name>A0A158JH02_CABCO</name>
<accession>A0A158JH02</accession>
<dbReference type="EMBL" id="FCNY02000026">
    <property type="protein sequence ID" value="SAL67733.1"/>
    <property type="molecule type" value="Genomic_DNA"/>
</dbReference>
<organism evidence="2 3">
    <name type="scientific">Caballeronia cordobensis</name>
    <name type="common">Burkholderia cordobensis</name>
    <dbReference type="NCBI Taxonomy" id="1353886"/>
    <lineage>
        <taxon>Bacteria</taxon>
        <taxon>Pseudomonadati</taxon>
        <taxon>Pseudomonadota</taxon>
        <taxon>Betaproteobacteria</taxon>
        <taxon>Burkholderiales</taxon>
        <taxon>Burkholderiaceae</taxon>
        <taxon>Caballeronia</taxon>
    </lineage>
</organism>
<keyword evidence="3" id="KW-1185">Reference proteome</keyword>
<keyword evidence="1" id="KW-0812">Transmembrane</keyword>
<evidence type="ECO:0000313" key="3">
    <source>
        <dbReference type="Proteomes" id="UP000054740"/>
    </source>
</evidence>
<evidence type="ECO:0000256" key="1">
    <source>
        <dbReference type="SAM" id="Phobius"/>
    </source>
</evidence>
<dbReference type="RefSeq" id="WP_053571730.1">
    <property type="nucleotide sequence ID" value="NZ_FCNY02000026.1"/>
</dbReference>
<dbReference type="Proteomes" id="UP000054740">
    <property type="component" value="Unassembled WGS sequence"/>
</dbReference>
<sequence length="62" mass="6804">MSFLEFIGTLVFVAVVSLALVAVLDIFLPRPAKILGAKRSPEHLRARELARANARARSSRNS</sequence>
<keyword evidence="1" id="KW-0472">Membrane</keyword>